<proteinExistence type="predicted"/>
<gene>
    <name evidence="6" type="ORF">GTQ38_12230</name>
</gene>
<dbReference type="Pfam" id="PF20601">
    <property type="entry name" value="DUF6797"/>
    <property type="match status" value="1"/>
</dbReference>
<evidence type="ECO:0000259" key="5">
    <source>
        <dbReference type="PROSITE" id="PS51007"/>
    </source>
</evidence>
<dbReference type="PANTHER" id="PTHR33546">
    <property type="entry name" value="LARGE, MULTIFUNCTIONAL SECRETED PROTEIN-RELATED"/>
    <property type="match status" value="1"/>
</dbReference>
<keyword evidence="2 4" id="KW-0479">Metal-binding</keyword>
<dbReference type="AlphaFoldDB" id="A0A6L9EDL0"/>
<protein>
    <recommendedName>
        <fullName evidence="5">Cytochrome c domain-containing protein</fullName>
    </recommendedName>
</protein>
<dbReference type="PANTHER" id="PTHR33546:SF1">
    <property type="entry name" value="LARGE, MULTIFUNCTIONAL SECRETED PROTEIN"/>
    <property type="match status" value="1"/>
</dbReference>
<accession>A0A6L9EDL0</accession>
<dbReference type="GO" id="GO:0009055">
    <property type="term" value="F:electron transfer activity"/>
    <property type="evidence" value="ECO:0007669"/>
    <property type="project" value="InterPro"/>
</dbReference>
<comment type="caution">
    <text evidence="6">The sequence shown here is derived from an EMBL/GenBank/DDBJ whole genome shotgun (WGS) entry which is preliminary data.</text>
</comment>
<keyword evidence="1 4" id="KW-0349">Heme</keyword>
<dbReference type="Pfam" id="PF13442">
    <property type="entry name" value="Cytochrome_CBB3"/>
    <property type="match status" value="1"/>
</dbReference>
<evidence type="ECO:0000256" key="4">
    <source>
        <dbReference type="PROSITE-ProRule" id="PRU00433"/>
    </source>
</evidence>
<reference evidence="6 7" key="1">
    <citation type="submission" date="2020-01" db="EMBL/GenBank/DDBJ databases">
        <title>Bacteria diversity of Porities sp.</title>
        <authorList>
            <person name="Wang G."/>
        </authorList>
    </citation>
    <scope>NUCLEOTIDE SEQUENCE [LARGE SCALE GENOMIC DNA]</scope>
    <source>
        <strain evidence="6 7">R33</strain>
    </source>
</reference>
<organism evidence="6 7">
    <name type="scientific">Poritiphilus flavus</name>
    <dbReference type="NCBI Taxonomy" id="2697053"/>
    <lineage>
        <taxon>Bacteria</taxon>
        <taxon>Pseudomonadati</taxon>
        <taxon>Bacteroidota</taxon>
        <taxon>Flavobacteriia</taxon>
        <taxon>Flavobacteriales</taxon>
        <taxon>Flavobacteriaceae</taxon>
        <taxon>Poritiphilus</taxon>
    </lineage>
</organism>
<dbReference type="GO" id="GO:0020037">
    <property type="term" value="F:heme binding"/>
    <property type="evidence" value="ECO:0007669"/>
    <property type="project" value="InterPro"/>
</dbReference>
<evidence type="ECO:0000313" key="6">
    <source>
        <dbReference type="EMBL" id="NAS12777.1"/>
    </source>
</evidence>
<evidence type="ECO:0000256" key="1">
    <source>
        <dbReference type="ARBA" id="ARBA00022617"/>
    </source>
</evidence>
<dbReference type="SUPFAM" id="SSF46626">
    <property type="entry name" value="Cytochrome c"/>
    <property type="match status" value="1"/>
</dbReference>
<dbReference type="InterPro" id="IPR036909">
    <property type="entry name" value="Cyt_c-like_dom_sf"/>
</dbReference>
<evidence type="ECO:0000256" key="3">
    <source>
        <dbReference type="ARBA" id="ARBA00023004"/>
    </source>
</evidence>
<dbReference type="Proteomes" id="UP000475249">
    <property type="component" value="Unassembled WGS sequence"/>
</dbReference>
<feature type="domain" description="Cytochrome c" evidence="5">
    <location>
        <begin position="66"/>
        <end position="145"/>
    </location>
</feature>
<dbReference type="Gene3D" id="2.120.10.30">
    <property type="entry name" value="TolB, C-terminal domain"/>
    <property type="match status" value="1"/>
</dbReference>
<dbReference type="EMBL" id="WXYO01000005">
    <property type="protein sequence ID" value="NAS12777.1"/>
    <property type="molecule type" value="Genomic_DNA"/>
</dbReference>
<dbReference type="GO" id="GO:0046872">
    <property type="term" value="F:metal ion binding"/>
    <property type="evidence" value="ECO:0007669"/>
    <property type="project" value="UniProtKB-KW"/>
</dbReference>
<dbReference type="InterPro" id="IPR009056">
    <property type="entry name" value="Cyt_c-like_dom"/>
</dbReference>
<evidence type="ECO:0000313" key="7">
    <source>
        <dbReference type="Proteomes" id="UP000475249"/>
    </source>
</evidence>
<sequence length="916" mass="103433">MYKTIWVRGRMLLTSTLLVGILVGLNGCKRNTKDYSHISFTLSEDQLKEYEYDIDHKGIISGLNSESIQVGEKIYKSNCITCHGDMEADGSIPTSLKFWSQEFKVGSDPYSMYQVVTRGFQTMPPQVLMTPKEKYSVIQYIQNNFIEKHNREQFVRIDDTYLNSLPKGSTQGPESDNNQAWASMDYGDFLINTYELADSTASERNINNRHNPIPDEDLSNSNFAYKGIAIRLDRGEGGIAEGKYWMIFDHDLLRVAGGWSGDGFIDWENILFNGKHNIYPRTVGKLHFSNPILPGVAHPQSNTFDDPRFTARDNRKFGPLPKDWGRLKGIYHHNDDVVISYFVGDAQILELLGLEFVDGQPVFVRNIHVTNTFDHNLKLHIAPKNITVAVKGEGAELQTLNGQHYVEVDGNQFRKFKIYIAQQGTILDKQWVNDSPSPQELLELTKGGKTRYPEVYPTKVATFQDHGAFETQKITAPVTNKWNSRLQLSGIDFFKDSSKAVVCSVGGDVWLLEDLLSNDTVTWRRIASGLFQPLGIKVVDEEVFVICRDQLVKLVDLNGDGETDYYASFNNDHQVTEHYHEFAMGLQIDPEGNFYYAKSGRHAREALVPQHGTLLKVSRDGTSTEILANGLRAANGVCINPDGSFMVTDQEGHWNPMNRINWIDINKKDGFYGNMYGYNPPKDSTDAGMVPPLAWVDKKLDRSPSELVWIDSEKWGPLNGSLLNLSYGYGTVLLVPHSKVNGQLQGGLVQLPIVPFETGVMRGRFNPSDGKLYACGMAAWGTQQSVLPGGLYRVGYTGEPVYAPLDVMITDKSIMLKFSDELNKTSIKKDNFEVKTWELIRSRKYGSEHYNEKSLRITDVRLRSDNKTIVLDVNDLEPVWQIEISYNIQGASNEKVENKIQYTLHHLVTTTDVTSK</sequence>
<name>A0A6L9EDL0_9FLAO</name>
<evidence type="ECO:0000256" key="2">
    <source>
        <dbReference type="ARBA" id="ARBA00022723"/>
    </source>
</evidence>
<dbReference type="Gene3D" id="1.10.760.10">
    <property type="entry name" value="Cytochrome c-like domain"/>
    <property type="match status" value="1"/>
</dbReference>
<dbReference type="InterPro" id="IPR046476">
    <property type="entry name" value="DUF6797"/>
</dbReference>
<keyword evidence="3 4" id="KW-0408">Iron</keyword>
<dbReference type="RefSeq" id="WP_161435807.1">
    <property type="nucleotide sequence ID" value="NZ_WXYO01000005.1"/>
</dbReference>
<dbReference type="PROSITE" id="PS51007">
    <property type="entry name" value="CYTC"/>
    <property type="match status" value="1"/>
</dbReference>
<dbReference type="SUPFAM" id="SSF63829">
    <property type="entry name" value="Calcium-dependent phosphotriesterase"/>
    <property type="match status" value="1"/>
</dbReference>
<dbReference type="InterPro" id="IPR011042">
    <property type="entry name" value="6-blade_b-propeller_TolB-like"/>
</dbReference>
<keyword evidence="7" id="KW-1185">Reference proteome</keyword>